<keyword evidence="3" id="KW-1185">Reference proteome</keyword>
<dbReference type="Pfam" id="PF06697">
    <property type="entry name" value="DUF1191"/>
    <property type="match status" value="1"/>
</dbReference>
<accession>A0A830C7A2</accession>
<dbReference type="OrthoDB" id="768690at2759"/>
<dbReference type="InterPro" id="IPR010605">
    <property type="entry name" value="DUF1191"/>
</dbReference>
<dbReference type="EMBL" id="BMAC01000375">
    <property type="protein sequence ID" value="GFP95139.1"/>
    <property type="molecule type" value="Genomic_DNA"/>
</dbReference>
<comment type="caution">
    <text evidence="2">The sequence shown here is derived from an EMBL/GenBank/DDBJ whole genome shotgun (WGS) entry which is preliminary data.</text>
</comment>
<protein>
    <submittedName>
        <fullName evidence="2">Uncharacterized protein</fullName>
    </submittedName>
</protein>
<gene>
    <name evidence="2" type="ORF">PHJA_001658300</name>
</gene>
<evidence type="ECO:0000313" key="3">
    <source>
        <dbReference type="Proteomes" id="UP000653305"/>
    </source>
</evidence>
<name>A0A830C7A2_9LAMI</name>
<dbReference type="GO" id="GO:0016020">
    <property type="term" value="C:membrane"/>
    <property type="evidence" value="ECO:0007669"/>
    <property type="project" value="TreeGrafter"/>
</dbReference>
<organism evidence="2 3">
    <name type="scientific">Phtheirospermum japonicum</name>
    <dbReference type="NCBI Taxonomy" id="374723"/>
    <lineage>
        <taxon>Eukaryota</taxon>
        <taxon>Viridiplantae</taxon>
        <taxon>Streptophyta</taxon>
        <taxon>Embryophyta</taxon>
        <taxon>Tracheophyta</taxon>
        <taxon>Spermatophyta</taxon>
        <taxon>Magnoliopsida</taxon>
        <taxon>eudicotyledons</taxon>
        <taxon>Gunneridae</taxon>
        <taxon>Pentapetalae</taxon>
        <taxon>asterids</taxon>
        <taxon>lamiids</taxon>
        <taxon>Lamiales</taxon>
        <taxon>Orobanchaceae</taxon>
        <taxon>Orobanchaceae incertae sedis</taxon>
        <taxon>Phtheirospermum</taxon>
    </lineage>
</organism>
<reference evidence="2" key="1">
    <citation type="submission" date="2020-07" db="EMBL/GenBank/DDBJ databases">
        <title>Ethylene signaling mediates host invasion by parasitic plants.</title>
        <authorList>
            <person name="Yoshida S."/>
        </authorList>
    </citation>
    <scope>NUCLEOTIDE SEQUENCE</scope>
    <source>
        <strain evidence="2">Okayama</strain>
    </source>
</reference>
<evidence type="ECO:0000313" key="2">
    <source>
        <dbReference type="EMBL" id="GFP95139.1"/>
    </source>
</evidence>
<keyword evidence="1" id="KW-1133">Transmembrane helix</keyword>
<dbReference type="PANTHER" id="PTHR33512">
    <property type="entry name" value="PROTEIN, PUTATIVE (DUF1191)-RELATED"/>
    <property type="match status" value="1"/>
</dbReference>
<dbReference type="Proteomes" id="UP000653305">
    <property type="component" value="Unassembled WGS sequence"/>
</dbReference>
<dbReference type="AlphaFoldDB" id="A0A830C7A2"/>
<evidence type="ECO:0000256" key="1">
    <source>
        <dbReference type="SAM" id="Phobius"/>
    </source>
</evidence>
<keyword evidence="1" id="KW-0812">Transmembrane</keyword>
<feature type="transmembrane region" description="Helical" evidence="1">
    <location>
        <begin position="212"/>
        <end position="236"/>
    </location>
</feature>
<dbReference type="PANTHER" id="PTHR33512:SF7">
    <property type="entry name" value="LEGUME LECTIN DOMAIN-CONTAINING PROTEIN"/>
    <property type="match status" value="1"/>
</dbReference>
<sequence length="285" mass="32513">MFNITWSPWPFVHGSSQNNNADFLDYYLYNYAFNKIRNPHTGTLYNLSLPANLSGVELSFSRIRTRSLWRNGTNQSSYFSIPPWTLPWPFSKRVDLIYQNLGNWSTSYYNVPNHKFVAPVLGFLIYDPNTTLFHNNPNSELKFTGKNPIIVRFPNIFIKKDIVKCVRFDLNGTLEFSDMVTSENLSCVVTNQGHFSIVTPNQADKVIKNRGIVAGIVVGGLLGLVVIIVVCVVGYVKWIKRKRLKKMEKMSELSVALETLWIGRSKMPFAAGVRTYPVAESRYVP</sequence>
<keyword evidence="1" id="KW-0472">Membrane</keyword>
<proteinExistence type="predicted"/>